<dbReference type="GO" id="GO:0016787">
    <property type="term" value="F:hydrolase activity"/>
    <property type="evidence" value="ECO:0007669"/>
    <property type="project" value="UniProtKB-KW"/>
</dbReference>
<dbReference type="PIRSF" id="PIRSF033905">
    <property type="entry name" value="UCP033905"/>
    <property type="match status" value="1"/>
</dbReference>
<proteinExistence type="predicted"/>
<dbReference type="EMBL" id="ABOX02000096">
    <property type="protein sequence ID" value="EEF56988.1"/>
    <property type="molecule type" value="Genomic_DNA"/>
</dbReference>
<evidence type="ECO:0000313" key="2">
    <source>
        <dbReference type="Proteomes" id="UP000003688"/>
    </source>
</evidence>
<dbReference type="InterPro" id="IPR009645">
    <property type="entry name" value="GguC"/>
</dbReference>
<keyword evidence="1" id="KW-0378">Hydrolase</keyword>
<dbReference type="Proteomes" id="UP000003688">
    <property type="component" value="Unassembled WGS sequence"/>
</dbReference>
<dbReference type="InterPro" id="IPR036663">
    <property type="entry name" value="Fumarylacetoacetase_C_sf"/>
</dbReference>
<protein>
    <submittedName>
        <fullName evidence="1">Fumarylacetoacetate (FAA) hydrolase</fullName>
    </submittedName>
</protein>
<dbReference type="NCBIfam" id="NF040903">
    <property type="entry name" value="GguC"/>
    <property type="match status" value="1"/>
</dbReference>
<reference evidence="1 2" key="1">
    <citation type="journal article" date="2011" name="J. Bacteriol.">
        <title>Genome sequence of 'Pedosphaera parvula' Ellin514, an aerobic Verrucomicrobial isolate from pasture soil.</title>
        <authorList>
            <person name="Kant R."/>
            <person name="van Passel M.W."/>
            <person name="Sangwan P."/>
            <person name="Palva A."/>
            <person name="Lucas S."/>
            <person name="Copeland A."/>
            <person name="Lapidus A."/>
            <person name="Glavina Del Rio T."/>
            <person name="Dalin E."/>
            <person name="Tice H."/>
            <person name="Bruce D."/>
            <person name="Goodwin L."/>
            <person name="Pitluck S."/>
            <person name="Chertkov O."/>
            <person name="Larimer F.W."/>
            <person name="Land M.L."/>
            <person name="Hauser L."/>
            <person name="Brettin T.S."/>
            <person name="Detter J.C."/>
            <person name="Han S."/>
            <person name="de Vos W.M."/>
            <person name="Janssen P.H."/>
            <person name="Smidt H."/>
        </authorList>
    </citation>
    <scope>NUCLEOTIDE SEQUENCE [LARGE SCALE GENOMIC DNA]</scope>
    <source>
        <strain evidence="1 2">Ellin514</strain>
    </source>
</reference>
<sequence length="338" mass="37564">MIRLVQLTHPRHGRRVAVADDRQLRFIQPYGSIYVLAKAAISTNKSLADTVNRSLSNETLDYDPIHRGESEWKFLPAFDHPEEPTRCLVTGTGLTHKASAENRQAMHAGENGEKKAAAMTDSMRMYQWGLEGGRPAPSQIGVSPEWFYKGCGTVLRAHNEPLEVPSFGNDGGDEAEVAGAYIIDPSGKPRRVGLVLSNEFSDHVLEQKNYLYLAHSKLRTCALGPELVIDADFKNNRGRVSVERDGKVIWSDQFFTGETNMSHTLENLEHHHFKYAAHCRPGDAHIHFLGADVFSFGAGIALQTGDVMQIELSGFGKPLRNPIHIHRTAPTHVKVEQL</sequence>
<comment type="caution">
    <text evidence="1">The sequence shown here is derived from an EMBL/GenBank/DDBJ whole genome shotgun (WGS) entry which is preliminary data.</text>
</comment>
<name>B9XT40_PEDPL</name>
<gene>
    <name evidence="1" type="ORF">Cflav_PD0023</name>
</gene>
<accession>B9XT40</accession>
<dbReference type="RefSeq" id="WP_007418973.1">
    <property type="nucleotide sequence ID" value="NZ_ABOX02000096.1"/>
</dbReference>
<organism evidence="1 2">
    <name type="scientific">Pedosphaera parvula (strain Ellin514)</name>
    <dbReference type="NCBI Taxonomy" id="320771"/>
    <lineage>
        <taxon>Bacteria</taxon>
        <taxon>Pseudomonadati</taxon>
        <taxon>Verrucomicrobiota</taxon>
        <taxon>Pedosphaerae</taxon>
        <taxon>Pedosphaerales</taxon>
        <taxon>Pedosphaeraceae</taxon>
        <taxon>Pedosphaera</taxon>
    </lineage>
</organism>
<dbReference type="AlphaFoldDB" id="B9XT40"/>
<dbReference type="STRING" id="320771.Cflav_PD0023"/>
<keyword evidence="2" id="KW-1185">Reference proteome</keyword>
<dbReference type="SUPFAM" id="SSF56529">
    <property type="entry name" value="FAH"/>
    <property type="match status" value="1"/>
</dbReference>
<evidence type="ECO:0000313" key="1">
    <source>
        <dbReference type="EMBL" id="EEF56988.1"/>
    </source>
</evidence>
<dbReference type="Gene3D" id="3.90.850.10">
    <property type="entry name" value="Fumarylacetoacetase-like, C-terminal domain"/>
    <property type="match status" value="1"/>
</dbReference>